<sequence>MNEKKFTEAGTDVDEVKRLNAASGLSYNDTLALLAKEQEVKTTDEMPLRPLTENLEVDSSTYKISEVPGSGQLGGNGPH</sequence>
<evidence type="ECO:0000313" key="1">
    <source>
        <dbReference type="EMBL" id="OUZ38889.1"/>
    </source>
</evidence>
<dbReference type="Proteomes" id="UP000196594">
    <property type="component" value="Unassembled WGS sequence"/>
</dbReference>
<evidence type="ECO:0000313" key="2">
    <source>
        <dbReference type="Proteomes" id="UP000196594"/>
    </source>
</evidence>
<reference evidence="1 2" key="1">
    <citation type="journal article" date="2017" name="Int. J. Syst. Evol. Microbiol.">
        <title>Solibacillus kalamii sp. nov., isolated from a high-efficiency particulate arrestance filter system used in the International Space Station.</title>
        <authorList>
            <person name="Checinska Sielaff A."/>
            <person name="Kumar R.M."/>
            <person name="Pal D."/>
            <person name="Mayilraj S."/>
            <person name="Venkateswaran K."/>
        </authorList>
    </citation>
    <scope>NUCLEOTIDE SEQUENCE [LARGE SCALE GENOMIC DNA]</scope>
    <source>
        <strain evidence="1 2">ISSFR-015</strain>
    </source>
</reference>
<keyword evidence="2" id="KW-1185">Reference proteome</keyword>
<proteinExistence type="predicted"/>
<organism evidence="1 2">
    <name type="scientific">Solibacillus kalamii</name>
    <dbReference type="NCBI Taxonomy" id="1748298"/>
    <lineage>
        <taxon>Bacteria</taxon>
        <taxon>Bacillati</taxon>
        <taxon>Bacillota</taxon>
        <taxon>Bacilli</taxon>
        <taxon>Bacillales</taxon>
        <taxon>Caryophanaceae</taxon>
        <taxon>Solibacillus</taxon>
    </lineage>
</organism>
<dbReference type="EMBL" id="NHNT01000006">
    <property type="protein sequence ID" value="OUZ38889.1"/>
    <property type="molecule type" value="Genomic_DNA"/>
</dbReference>
<protein>
    <submittedName>
        <fullName evidence="1">Uncharacterized protein</fullName>
    </submittedName>
</protein>
<accession>A0ABX3ZH59</accession>
<dbReference type="RefSeq" id="WP_087617446.1">
    <property type="nucleotide sequence ID" value="NZ_JAFBEY010000004.1"/>
</dbReference>
<name>A0ABX3ZH59_9BACL</name>
<comment type="caution">
    <text evidence="1">The sequence shown here is derived from an EMBL/GenBank/DDBJ whole genome shotgun (WGS) entry which is preliminary data.</text>
</comment>
<gene>
    <name evidence="1" type="ORF">CBM15_10415</name>
</gene>